<dbReference type="Proteomes" id="UP001501570">
    <property type="component" value="Unassembled WGS sequence"/>
</dbReference>
<reference evidence="3" key="1">
    <citation type="journal article" date="2019" name="Int. J. Syst. Evol. Microbiol.">
        <title>The Global Catalogue of Microorganisms (GCM) 10K type strain sequencing project: providing services to taxonomists for standard genome sequencing and annotation.</title>
        <authorList>
            <consortium name="The Broad Institute Genomics Platform"/>
            <consortium name="The Broad Institute Genome Sequencing Center for Infectious Disease"/>
            <person name="Wu L."/>
            <person name="Ma J."/>
        </authorList>
    </citation>
    <scope>NUCLEOTIDE SEQUENCE [LARGE SCALE GENOMIC DNA]</scope>
    <source>
        <strain evidence="3">JCM 18304</strain>
    </source>
</reference>
<keyword evidence="3" id="KW-1185">Reference proteome</keyword>
<sequence>MNQLVDSLWHEVRNRLERLPVWLPGTPMELGDVGVLDDGGWSKSTTLDALGIGYAVDAGGTPVDYDCSSYDGAQVHVRLAAPLDPVLTGVVGGNIGMRVDFSRQGAFVLRAKAVAVRRITNVDALDEQILSRYEKKIWRREWIVVTEVAEGGPSVMLVSGGTSSGAVVDLGVAVAGVDVVGADCRLGTASGLAASFIGAQRMTLLWRGRCVHSRWWSRRRWLDDRQTPSEDGIDPGGTDLSGTDPGGTDPGGTDPGGDGTGGEFPEIVDIEYPEDLPPAATS</sequence>
<evidence type="ECO:0000313" key="3">
    <source>
        <dbReference type="Proteomes" id="UP001501570"/>
    </source>
</evidence>
<gene>
    <name evidence="2" type="ORF">GCM10023322_57130</name>
</gene>
<feature type="region of interest" description="Disordered" evidence="1">
    <location>
        <begin position="225"/>
        <end position="282"/>
    </location>
</feature>
<protein>
    <submittedName>
        <fullName evidence="2">Uncharacterized protein</fullName>
    </submittedName>
</protein>
<evidence type="ECO:0000313" key="2">
    <source>
        <dbReference type="EMBL" id="GAA5193953.1"/>
    </source>
</evidence>
<name>A0ABP9SE68_9ACTN</name>
<feature type="compositionally biased region" description="Gly residues" evidence="1">
    <location>
        <begin position="244"/>
        <end position="262"/>
    </location>
</feature>
<dbReference type="RefSeq" id="WP_345634765.1">
    <property type="nucleotide sequence ID" value="NZ_BAABJQ010000020.1"/>
</dbReference>
<accession>A0ABP9SE68</accession>
<dbReference type="EMBL" id="BAABJQ010000020">
    <property type="protein sequence ID" value="GAA5193953.1"/>
    <property type="molecule type" value="Genomic_DNA"/>
</dbReference>
<proteinExistence type="predicted"/>
<organism evidence="2 3">
    <name type="scientific">Rugosimonospora acidiphila</name>
    <dbReference type="NCBI Taxonomy" id="556531"/>
    <lineage>
        <taxon>Bacteria</taxon>
        <taxon>Bacillati</taxon>
        <taxon>Actinomycetota</taxon>
        <taxon>Actinomycetes</taxon>
        <taxon>Micromonosporales</taxon>
        <taxon>Micromonosporaceae</taxon>
        <taxon>Rugosimonospora</taxon>
    </lineage>
</organism>
<comment type="caution">
    <text evidence="2">The sequence shown here is derived from an EMBL/GenBank/DDBJ whole genome shotgun (WGS) entry which is preliminary data.</text>
</comment>
<evidence type="ECO:0000256" key="1">
    <source>
        <dbReference type="SAM" id="MobiDB-lite"/>
    </source>
</evidence>